<dbReference type="PRINTS" id="PR00411">
    <property type="entry name" value="PNDRDTASEI"/>
</dbReference>
<dbReference type="Gene3D" id="2.40.30.10">
    <property type="entry name" value="Translation factors"/>
    <property type="match status" value="1"/>
</dbReference>
<dbReference type="Pfam" id="PF03486">
    <property type="entry name" value="HI0933_like"/>
    <property type="match status" value="1"/>
</dbReference>
<sequence>MNHKRIAVVGGGAAGLMAAIAAAEGGGQVTLLEPNDRLGKKLNITGKGRCNVTNNCSREELLQNIPRNGRFLYGAFARFDSRDAMAFFEKLGVPLKTERGNRVFPQSDCAFDVSGALRRRCERLGVKWVRDRAVSVDTDGGRVCGVTGQQGTYPAEAVILATGGVSYPGTGSTGDGYRMAAALGHGIVPPCGSLVPLVSGDDACRRMQGLALKNVELTALNGKNKVQFRDFGELLFTHFGVSGPLVLSASAHLRHWDREQYRLSIDLKPALDREKLEARILRDLGENPNRDFEKILAGLVPHSMVPVILERLEIPAGLKANSVTKAQRRALEEMLKGFTVSVTGPRPVAEAIVTSGGVKVNQVQPSTMESKLTPGLYFAGEILDVDAYTGGFNLQIAWSTGHLAGTSAAVAEGE</sequence>
<dbReference type="AlphaFoldDB" id="A0AAE3DDK4"/>
<dbReference type="Gene3D" id="3.50.50.60">
    <property type="entry name" value="FAD/NAD(P)-binding domain"/>
    <property type="match status" value="1"/>
</dbReference>
<dbReference type="InterPro" id="IPR057661">
    <property type="entry name" value="RsdA/BaiN/AoA(So)_Rossmann"/>
</dbReference>
<protein>
    <submittedName>
        <fullName evidence="6">NAD(P)/FAD-dependent oxidoreductase</fullName>
    </submittedName>
</protein>
<dbReference type="SUPFAM" id="SSF160996">
    <property type="entry name" value="HI0933 insert domain-like"/>
    <property type="match status" value="1"/>
</dbReference>
<reference evidence="6" key="1">
    <citation type="submission" date="2021-10" db="EMBL/GenBank/DDBJ databases">
        <title>Anaerobic single-cell dispensing facilitates the cultivation of human gut bacteria.</title>
        <authorList>
            <person name="Afrizal A."/>
        </authorList>
    </citation>
    <scope>NUCLEOTIDE SEQUENCE</scope>
    <source>
        <strain evidence="6">CLA-AA-H272</strain>
    </source>
</reference>
<dbReference type="Proteomes" id="UP001199319">
    <property type="component" value="Unassembled WGS sequence"/>
</dbReference>
<dbReference type="SUPFAM" id="SSF51905">
    <property type="entry name" value="FAD/NAD(P)-binding domain"/>
    <property type="match status" value="1"/>
</dbReference>
<dbReference type="PANTHER" id="PTHR42887">
    <property type="entry name" value="OS12G0638800 PROTEIN"/>
    <property type="match status" value="1"/>
</dbReference>
<dbReference type="InterPro" id="IPR055178">
    <property type="entry name" value="RsdA/BaiN/AoA(So)-like_dom"/>
</dbReference>
<accession>A0AAE3DDK4</accession>
<evidence type="ECO:0000259" key="5">
    <source>
        <dbReference type="Pfam" id="PF22780"/>
    </source>
</evidence>
<dbReference type="EMBL" id="JAJEPW010000036">
    <property type="protein sequence ID" value="MCC2130113.1"/>
    <property type="molecule type" value="Genomic_DNA"/>
</dbReference>
<dbReference type="PRINTS" id="PR00368">
    <property type="entry name" value="FADPNR"/>
</dbReference>
<dbReference type="Gene3D" id="1.10.8.260">
    <property type="entry name" value="HI0933 insert domain-like"/>
    <property type="match status" value="1"/>
</dbReference>
<dbReference type="Pfam" id="PF22780">
    <property type="entry name" value="HI0933_like_1st"/>
    <property type="match status" value="1"/>
</dbReference>
<comment type="cofactor">
    <cofactor evidence="1">
        <name>FAD</name>
        <dbReference type="ChEBI" id="CHEBI:57692"/>
    </cofactor>
</comment>
<keyword evidence="3" id="KW-0274">FAD</keyword>
<dbReference type="InterPro" id="IPR023166">
    <property type="entry name" value="BaiN-like_dom_sf"/>
</dbReference>
<keyword evidence="2" id="KW-0285">Flavoprotein</keyword>
<feature type="domain" description="RsdA/BaiN/AoA(So)-like Rossmann fold-like" evidence="4">
    <location>
        <begin position="5"/>
        <end position="406"/>
    </location>
</feature>
<feature type="domain" description="RsdA/BaiN/AoA(So)-like insert" evidence="5">
    <location>
        <begin position="193"/>
        <end position="353"/>
    </location>
</feature>
<keyword evidence="7" id="KW-1185">Reference proteome</keyword>
<evidence type="ECO:0000313" key="6">
    <source>
        <dbReference type="EMBL" id="MCC2130113.1"/>
    </source>
</evidence>
<evidence type="ECO:0000313" key="7">
    <source>
        <dbReference type="Proteomes" id="UP001199319"/>
    </source>
</evidence>
<dbReference type="InterPro" id="IPR004792">
    <property type="entry name" value="BaiN-like"/>
</dbReference>
<proteinExistence type="predicted"/>
<comment type="caution">
    <text evidence="6">The sequence shown here is derived from an EMBL/GenBank/DDBJ whole genome shotgun (WGS) entry which is preliminary data.</text>
</comment>
<dbReference type="PANTHER" id="PTHR42887:SF2">
    <property type="entry name" value="OS12G0638800 PROTEIN"/>
    <property type="match status" value="1"/>
</dbReference>
<dbReference type="InterPro" id="IPR036188">
    <property type="entry name" value="FAD/NAD-bd_sf"/>
</dbReference>
<dbReference type="NCBIfam" id="TIGR00275">
    <property type="entry name" value="aminoacetone oxidase family FAD-binding enzyme"/>
    <property type="match status" value="1"/>
</dbReference>
<organism evidence="6 7">
    <name type="scientific">Brotocaccenecus cirricatena</name>
    <dbReference type="NCBI Taxonomy" id="3064195"/>
    <lineage>
        <taxon>Bacteria</taxon>
        <taxon>Bacillati</taxon>
        <taxon>Bacillota</taxon>
        <taxon>Clostridia</taxon>
        <taxon>Eubacteriales</taxon>
        <taxon>Oscillospiraceae</taxon>
        <taxon>Brotocaccenecus</taxon>
    </lineage>
</organism>
<evidence type="ECO:0000256" key="3">
    <source>
        <dbReference type="ARBA" id="ARBA00022827"/>
    </source>
</evidence>
<evidence type="ECO:0000256" key="1">
    <source>
        <dbReference type="ARBA" id="ARBA00001974"/>
    </source>
</evidence>
<dbReference type="RefSeq" id="WP_302929336.1">
    <property type="nucleotide sequence ID" value="NZ_JAJEPW010000036.1"/>
</dbReference>
<name>A0AAE3DDK4_9FIRM</name>
<gene>
    <name evidence="6" type="ORF">LKD37_11410</name>
</gene>
<evidence type="ECO:0000259" key="4">
    <source>
        <dbReference type="Pfam" id="PF03486"/>
    </source>
</evidence>
<evidence type="ECO:0000256" key="2">
    <source>
        <dbReference type="ARBA" id="ARBA00022630"/>
    </source>
</evidence>